<evidence type="ECO:0000256" key="6">
    <source>
        <dbReference type="ARBA" id="ARBA00023212"/>
    </source>
</evidence>
<dbReference type="Proteomes" id="UP000612055">
    <property type="component" value="Unassembled WGS sequence"/>
</dbReference>
<proteinExistence type="predicted"/>
<feature type="compositionally biased region" description="Gly residues" evidence="9">
    <location>
        <begin position="2467"/>
        <end position="2489"/>
    </location>
</feature>
<evidence type="ECO:0000256" key="3">
    <source>
        <dbReference type="ARBA" id="ARBA00022490"/>
    </source>
</evidence>
<keyword evidence="5 8" id="KW-0175">Coiled coil</keyword>
<dbReference type="PANTHER" id="PTHR18879:SF20">
    <property type="entry name" value="CENTROSOMAL PROTEIN OF 290 KDA"/>
    <property type="match status" value="1"/>
</dbReference>
<evidence type="ECO:0000313" key="10">
    <source>
        <dbReference type="EMBL" id="KAG2499296.1"/>
    </source>
</evidence>
<comment type="caution">
    <text evidence="10">The sequence shown here is derived from an EMBL/GenBank/DDBJ whole genome shotgun (WGS) entry which is preliminary data.</text>
</comment>
<evidence type="ECO:0000256" key="2">
    <source>
        <dbReference type="ARBA" id="ARBA00004300"/>
    </source>
</evidence>
<feature type="compositionally biased region" description="Low complexity" evidence="9">
    <location>
        <begin position="2220"/>
        <end position="2235"/>
    </location>
</feature>
<gene>
    <name evidence="10" type="ORF">HYH03_002874</name>
</gene>
<feature type="coiled-coil region" evidence="8">
    <location>
        <begin position="1184"/>
        <end position="1290"/>
    </location>
</feature>
<dbReference type="EMBL" id="JAEHOE010000007">
    <property type="protein sequence ID" value="KAG2499296.1"/>
    <property type="molecule type" value="Genomic_DNA"/>
</dbReference>
<feature type="coiled-coil region" evidence="8">
    <location>
        <begin position="1015"/>
        <end position="1112"/>
    </location>
</feature>
<evidence type="ECO:0000256" key="9">
    <source>
        <dbReference type="SAM" id="MobiDB-lite"/>
    </source>
</evidence>
<feature type="compositionally biased region" description="Gly residues" evidence="9">
    <location>
        <begin position="2379"/>
        <end position="2394"/>
    </location>
</feature>
<sequence>MAEGDYEFRPKPNVLGKAELDEVLRVAPPPEAFGKGFTLQEPDVDRVIAAARQLEGAQVAVDPNLPPPQAVEQLLRVIRILQTALDVQFSENEEVTADFNELQNNEVRRLREENNRLRELRDREEVTGDAGELRRRNEDLLDQLDEMEDDLKRMREQEKEATARAEELETGLKDQRAEVERLQTRLSELTNRYDRTRDDHKDLQQRYRTLSQEHDRLKSETQLSDQKQHSEWKIERLTKDNRALELANTELRKELAEVKGENLEVSEKIVELNTTHQELLSKNVVLEARIEEMANDKDNLLSIQDELRGELQDKMNLLDEFEDKFNRQYRSWEDEKAGLVAQIEALRRDVKRGRGRGDDDTGPGGGASRQELEALRAELNDAREKEILLLEAYEQLENDVSKEVDRALARQAEEMARMQRRVDFLQGKLEQQDEDAEDKRDQAEELETELKDAIERNKKYEQGVYGLPQAVEEIRELKQLLTKEEKRTRDLIVHLNKQAAKVEDLHDENAVLRKKLGLSDDAKVDISDIKMQKEATIAQLRALNALLERQVADLEEERRKLRMEMKFRAKYHGQHALEMGLSNEKLLLLEQYADDLKNNRVEEARIVEQMQRRIEFLEVRLAEVMAYADIPPSMRPALSEFDPTGLGTLQSAMQQALMEGYGGGGGGLGGVGGGVMSGIKAKEIEAVRKTVQEAMRRLRNMSQSLLEQRNVSDHDYMKYVDGIAAELANADKVLEALLKDPTGLMVPGQPGQPGAGGQPGAPMSPGAMKQSMALGAMQLMPGDASYLADAVAEELRDRLRELARQVAGLQAEVAEKDVRIKFLLEAKDELEKKIGMAIGDRKSEYVTIAEYEDLQLEVTGLKEQLIAALEELASREREASELHETSLRYHTKMQTFSDQVKLLYREYSGAVTAWKVEKNILEKKGRKAQADADAYKIATRELQTALDVLTANRDMTEVEKEYLDTVRRMAVVQIKQAKLARELEASVAGEKALTGRVTELEEEVRDVSTTARSRIRWLEAQAEQQRRRMEQMFRELEGSASLTTYQSLAAKHSRLQHEYRKLVEEQAESVTAASQEDVFRLRDELAELLVQYDKVANQLAEHKAKLHNAELVIKNLGGNEGGSQADDAAGFWGGGGNGVANKALSISSSQKAAQSQTPSVQVDNVLAQELVSARVQEDASKRRVELVEKERDRVQRSLQDLQDYGKELEQRLAQSAAELELARQTAGGLEKRLNGSKLREEVDEMARRMHQAEALAQDVQRNHSELQYKAEDAERRAEAANRDRLRYLAEITNLKAALRDMSGKSEKQALIGRLHLELDHSRAKESLARNALNRSELHRIELEKVVRKQKMELANLLGRLTAHQDQAAWADRQRHEATAQLDVALAGRTDAWKAKLWARKLELLKKRNESLGDGLEVARTRILRTEDAKQEAELKLELAEEVASIPNRGMHELGREVARLSEQLMQMRLEKGRVQREDMLLREKVHYTERVNAELHDLLEKYEAEYFQAQSQLEADRAAAESRAVRLQEEVTKLQEKINALLAARELGDVDGKQLRRSDDGAAKKPGRHAEQDRDQLIALIEALKVAREEAEHLRTDRSRLQVDYDGVMSELEDTRRHHKDALDRLAQQSDALLYALNQFKTKGADDTVFEQMKAVAEATINELKNRLKDRDRVIGALRRQLEEEAEAALARHNADRAEIERLNEKLFMLNDGFIQDLKGVLDRLPLKAAGAQVPEDVIRLRDAVERLQDMITVLKNRLEQKDAAIDLLKLTYEQQIKQLQEELAKARLEADSKGVARGDDAALKQQIHKLSMQVKMKDEMLRQLKAAIKALEAKLTQVMKEHADEKMQAASWRLQEQLQEQLNKLTEERDELARRLALTEDNLAAAGGLDKHVEEQMESLRRRIQEEMDKRAKVEKRLMLVQEELQKFKNARDTVVDLTTGMSIEAKKQIEELQRRIHVLERLNAQLKKKRAVDDAADGAEGGGGGDDGDGGGGGGGGRRSAGRPPARRPAAPPRRDNDGPEDQGGVQEPDPEAEERRERALLQWEEGKKLNARIEGLKKQVASKTSEVVSLQKELERRGAQAATLQAEADKQAAAIRDLSDKLRRAMDAPRNDKAKASRGDGAGCHILYGPWLDQALERCAAAEDARDSLTAELTRLRTQLQAQPGGSSAVPPSPGGAALRREEDVIELRLQRDQLQLQVKRLKDRVAELTGGEAGSGRRAGSAGARPGTAGSLTSGREAELLSTIANLKAAVEKASANTTPTTKYMAELSRRKEAVKDAETARAETERLRQQAAVSSRMVTELQAANAELRRQLKIAQGSAAQAAAAAGAGRGPGVAELAVRLSNMEVLLGQREEEVAALRGAVAQRDAELDAVRGPGGGGAGPSGSGPGGPEVAALRRQLRELEAENEDLRNELNAFDPSFWDEVMEMKQQHAELSRTVGRYEELIVELSERLGIAPPLQQRGAGGAAAGGARRGGGAGGEGGGAPRRAGR</sequence>
<feature type="region of interest" description="Disordered" evidence="9">
    <location>
        <begin position="2375"/>
        <end position="2396"/>
    </location>
</feature>
<feature type="coiled-coil region" evidence="8">
    <location>
        <begin position="681"/>
        <end position="708"/>
    </location>
</feature>
<feature type="coiled-coil region" evidence="8">
    <location>
        <begin position="792"/>
        <end position="882"/>
    </location>
</feature>
<keyword evidence="6" id="KW-0206">Cytoskeleton</keyword>
<protein>
    <recommendedName>
        <fullName evidence="12">Centrosomal protein of 290kDa coiled-coil region domain-containing protein</fullName>
    </recommendedName>
</protein>
<evidence type="ECO:0000256" key="5">
    <source>
        <dbReference type="ARBA" id="ARBA00023054"/>
    </source>
</evidence>
<evidence type="ECO:0000313" key="11">
    <source>
        <dbReference type="Proteomes" id="UP000612055"/>
    </source>
</evidence>
<feature type="coiled-coil region" evidence="8">
    <location>
        <begin position="1570"/>
        <end position="1629"/>
    </location>
</feature>
<comment type="subcellular location">
    <subcellularLocation>
        <location evidence="1">Cytoplasm</location>
        <location evidence="1">Cytoskeleton</location>
        <location evidence="1">Cilium basal body</location>
    </subcellularLocation>
    <subcellularLocation>
        <location evidence="2">Cytoplasm</location>
        <location evidence="2">Cytoskeleton</location>
        <location evidence="2">Microtubule organizing center</location>
        <location evidence="2">Centrosome</location>
    </subcellularLocation>
</comment>
<feature type="coiled-coil region" evidence="8">
    <location>
        <begin position="1415"/>
        <end position="1544"/>
    </location>
</feature>
<feature type="region of interest" description="Disordered" evidence="9">
    <location>
        <begin position="2213"/>
        <end position="2239"/>
    </location>
</feature>
<evidence type="ECO:0008006" key="12">
    <source>
        <dbReference type="Google" id="ProtNLM"/>
    </source>
</evidence>
<dbReference type="PANTHER" id="PTHR18879">
    <property type="entry name" value="CENTROSOMAL PROTEIN OF 290 KDA"/>
    <property type="match status" value="1"/>
</dbReference>
<keyword evidence="7" id="KW-0966">Cell projection</keyword>
<feature type="compositionally biased region" description="Gly residues" evidence="9">
    <location>
        <begin position="1981"/>
        <end position="2001"/>
    </location>
</feature>
<organism evidence="10 11">
    <name type="scientific">Edaphochlamys debaryana</name>
    <dbReference type="NCBI Taxonomy" id="47281"/>
    <lineage>
        <taxon>Eukaryota</taxon>
        <taxon>Viridiplantae</taxon>
        <taxon>Chlorophyta</taxon>
        <taxon>core chlorophytes</taxon>
        <taxon>Chlorophyceae</taxon>
        <taxon>CS clade</taxon>
        <taxon>Chlamydomonadales</taxon>
        <taxon>Chlamydomonadales incertae sedis</taxon>
        <taxon>Edaphochlamys</taxon>
    </lineage>
</organism>
<dbReference type="InterPro" id="IPR026201">
    <property type="entry name" value="Cep290"/>
</dbReference>
<feature type="region of interest" description="Disordered" evidence="9">
    <location>
        <begin position="745"/>
        <end position="765"/>
    </location>
</feature>
<feature type="coiled-coil region" evidence="8">
    <location>
        <begin position="2241"/>
        <end position="2323"/>
    </location>
</feature>
<evidence type="ECO:0000256" key="8">
    <source>
        <dbReference type="SAM" id="Coils"/>
    </source>
</evidence>
<dbReference type="GO" id="GO:0030030">
    <property type="term" value="P:cell projection organization"/>
    <property type="evidence" value="ECO:0007669"/>
    <property type="project" value="UniProtKB-KW"/>
</dbReference>
<feature type="region of interest" description="Disordered" evidence="9">
    <location>
        <begin position="1968"/>
        <end position="2041"/>
    </location>
</feature>
<feature type="region of interest" description="Disordered" evidence="9">
    <location>
        <begin position="350"/>
        <end position="371"/>
    </location>
</feature>
<dbReference type="OrthoDB" id="6351660at2759"/>
<keyword evidence="11" id="KW-1185">Reference proteome</keyword>
<keyword evidence="4" id="KW-0970">Cilium biogenesis/degradation</keyword>
<name>A0A835YE94_9CHLO</name>
<feature type="coiled-coil region" evidence="8">
    <location>
        <begin position="2397"/>
        <end position="2456"/>
    </location>
</feature>
<keyword evidence="3" id="KW-0963">Cytoplasm</keyword>
<feature type="coiled-coil region" evidence="8">
    <location>
        <begin position="2056"/>
        <end position="2104"/>
    </location>
</feature>
<feature type="region of interest" description="Disordered" evidence="9">
    <location>
        <begin position="2462"/>
        <end position="2495"/>
    </location>
</feature>
<feature type="coiled-coil region" evidence="8">
    <location>
        <begin position="593"/>
        <end position="627"/>
    </location>
</feature>
<reference evidence="10" key="1">
    <citation type="journal article" date="2020" name="bioRxiv">
        <title>Comparative genomics of Chlamydomonas.</title>
        <authorList>
            <person name="Craig R.J."/>
            <person name="Hasan A.R."/>
            <person name="Ness R.W."/>
            <person name="Keightley P.D."/>
        </authorList>
    </citation>
    <scope>NUCLEOTIDE SEQUENCE</scope>
    <source>
        <strain evidence="10">CCAP 11/70</strain>
    </source>
</reference>
<evidence type="ECO:0000256" key="4">
    <source>
        <dbReference type="ARBA" id="ARBA00022794"/>
    </source>
</evidence>
<feature type="coiled-coil region" evidence="8">
    <location>
        <begin position="2135"/>
        <end position="2162"/>
    </location>
</feature>
<evidence type="ECO:0000256" key="1">
    <source>
        <dbReference type="ARBA" id="ARBA00004120"/>
    </source>
</evidence>
<feature type="coiled-coil region" evidence="8">
    <location>
        <begin position="1661"/>
        <end position="1706"/>
    </location>
</feature>
<feature type="region of interest" description="Disordered" evidence="9">
    <location>
        <begin position="210"/>
        <end position="229"/>
    </location>
</feature>
<accession>A0A835YE94</accession>
<evidence type="ECO:0000256" key="7">
    <source>
        <dbReference type="ARBA" id="ARBA00023273"/>
    </source>
</evidence>
<feature type="compositionally biased region" description="Basic and acidic residues" evidence="9">
    <location>
        <begin position="210"/>
        <end position="219"/>
    </location>
</feature>